<name>A0A2U1L968_ARTAN</name>
<dbReference type="OrthoDB" id="594804at2759"/>
<gene>
    <name evidence="3" type="ORF">CTI12_AA516880</name>
</gene>
<evidence type="ECO:0000259" key="2">
    <source>
        <dbReference type="Pfam" id="PF00646"/>
    </source>
</evidence>
<dbReference type="Gene3D" id="3.80.10.10">
    <property type="entry name" value="Ribonuclease Inhibitor"/>
    <property type="match status" value="1"/>
</dbReference>
<protein>
    <recommendedName>
        <fullName evidence="2">F-box domain-containing protein</fullName>
    </recommendedName>
</protein>
<dbReference type="SUPFAM" id="SSF81383">
    <property type="entry name" value="F-box domain"/>
    <property type="match status" value="1"/>
</dbReference>
<dbReference type="Pfam" id="PF07723">
    <property type="entry name" value="LRR_2"/>
    <property type="match status" value="1"/>
</dbReference>
<dbReference type="PANTHER" id="PTHR31900">
    <property type="entry name" value="F-BOX/RNI SUPERFAMILY PROTEIN-RELATED"/>
    <property type="match status" value="1"/>
</dbReference>
<dbReference type="SUPFAM" id="SSF52047">
    <property type="entry name" value="RNI-like"/>
    <property type="match status" value="1"/>
</dbReference>
<dbReference type="InterPro" id="IPR013101">
    <property type="entry name" value="LRR_PRU1-like"/>
</dbReference>
<comment type="caution">
    <text evidence="3">The sequence shown here is derived from an EMBL/GenBank/DDBJ whole genome shotgun (WGS) entry which is preliminary data.</text>
</comment>
<organism evidence="3 4">
    <name type="scientific">Artemisia annua</name>
    <name type="common">Sweet wormwood</name>
    <dbReference type="NCBI Taxonomy" id="35608"/>
    <lineage>
        <taxon>Eukaryota</taxon>
        <taxon>Viridiplantae</taxon>
        <taxon>Streptophyta</taxon>
        <taxon>Embryophyta</taxon>
        <taxon>Tracheophyta</taxon>
        <taxon>Spermatophyta</taxon>
        <taxon>Magnoliopsida</taxon>
        <taxon>eudicotyledons</taxon>
        <taxon>Gunneridae</taxon>
        <taxon>Pentapetalae</taxon>
        <taxon>asterids</taxon>
        <taxon>campanulids</taxon>
        <taxon>Asterales</taxon>
        <taxon>Asteraceae</taxon>
        <taxon>Asteroideae</taxon>
        <taxon>Anthemideae</taxon>
        <taxon>Artemisiinae</taxon>
        <taxon>Artemisia</taxon>
    </lineage>
</organism>
<reference evidence="3 4" key="1">
    <citation type="journal article" date="2018" name="Mol. Plant">
        <title>The genome of Artemisia annua provides insight into the evolution of Asteraceae family and artemisinin biosynthesis.</title>
        <authorList>
            <person name="Shen Q."/>
            <person name="Zhang L."/>
            <person name="Liao Z."/>
            <person name="Wang S."/>
            <person name="Yan T."/>
            <person name="Shi P."/>
            <person name="Liu M."/>
            <person name="Fu X."/>
            <person name="Pan Q."/>
            <person name="Wang Y."/>
            <person name="Lv Z."/>
            <person name="Lu X."/>
            <person name="Zhang F."/>
            <person name="Jiang W."/>
            <person name="Ma Y."/>
            <person name="Chen M."/>
            <person name="Hao X."/>
            <person name="Li L."/>
            <person name="Tang Y."/>
            <person name="Lv G."/>
            <person name="Zhou Y."/>
            <person name="Sun X."/>
            <person name="Brodelius P.E."/>
            <person name="Rose J.K.C."/>
            <person name="Tang K."/>
        </authorList>
    </citation>
    <scope>NUCLEOTIDE SEQUENCE [LARGE SCALE GENOMIC DNA]</scope>
    <source>
        <strain evidence="4">cv. Huhao1</strain>
        <tissue evidence="3">Leaf</tissue>
    </source>
</reference>
<evidence type="ECO:0000256" key="1">
    <source>
        <dbReference type="SAM" id="MobiDB-lite"/>
    </source>
</evidence>
<evidence type="ECO:0000313" key="3">
    <source>
        <dbReference type="EMBL" id="PWA45555.1"/>
    </source>
</evidence>
<dbReference type="Proteomes" id="UP000245207">
    <property type="component" value="Unassembled WGS sequence"/>
</dbReference>
<feature type="region of interest" description="Disordered" evidence="1">
    <location>
        <begin position="1"/>
        <end position="22"/>
    </location>
</feature>
<evidence type="ECO:0000313" key="4">
    <source>
        <dbReference type="Proteomes" id="UP000245207"/>
    </source>
</evidence>
<keyword evidence="4" id="KW-1185">Reference proteome</keyword>
<dbReference type="InterPro" id="IPR001810">
    <property type="entry name" value="F-box_dom"/>
</dbReference>
<proteinExistence type="predicted"/>
<dbReference type="InterPro" id="IPR036047">
    <property type="entry name" value="F-box-like_dom_sf"/>
</dbReference>
<accession>A0A2U1L968</accession>
<dbReference type="InterPro" id="IPR050232">
    <property type="entry name" value="FBL13/AtMIF1-like"/>
</dbReference>
<dbReference type="InterPro" id="IPR032675">
    <property type="entry name" value="LRR_dom_sf"/>
</dbReference>
<feature type="domain" description="F-box" evidence="2">
    <location>
        <begin position="34"/>
        <end position="64"/>
    </location>
</feature>
<sequence length="443" mass="50717">MQPIQEKSMNSPYLSKQSVHLPNDMDDENADRIYDLPDNVISKILSLLPTKNQVVTSCASTRLKPFRASITNLDFNLMTNSIHIKNGLKSGLRDSDNMSRIFWPLKTHISSCTLRKTSGATPSDINSWVSGVVSRSSKELYLQILGSVPVTLVESVFQSETLVTLNLDCGQSGKIVINLDESMEINLPKLKKLYLISVTYANEACVKGLFKGCPELEEIVVERTKQDNIRNDFCIIGPNLKKVTVIFTVQRLLQRNRSRQLSPAPDVCRLRISCPKLEYISIRNRFPYDLSIEYLAGIVQAHFCMTPYDEKYARKLLNIIRGLTSVKYLSLSAQTMEAFALLTGDSPSCVLRDDVRLEIGVDDKQKWPSFSRRKTRDTPKLSTKPVRQMRYISDILIQSWWTEPRNRPKWLWEHLTELYIHADGIADGRSWMRRRIKTGKLQR</sequence>
<dbReference type="PANTHER" id="PTHR31900:SF34">
    <property type="entry name" value="EMB|CAB62440.1-RELATED"/>
    <property type="match status" value="1"/>
</dbReference>
<dbReference type="STRING" id="35608.A0A2U1L968"/>
<feature type="compositionally biased region" description="Polar residues" evidence="1">
    <location>
        <begin position="1"/>
        <end position="20"/>
    </location>
</feature>
<dbReference type="EMBL" id="PKPP01010705">
    <property type="protein sequence ID" value="PWA45555.1"/>
    <property type="molecule type" value="Genomic_DNA"/>
</dbReference>
<dbReference type="AlphaFoldDB" id="A0A2U1L968"/>
<dbReference type="Pfam" id="PF00646">
    <property type="entry name" value="F-box"/>
    <property type="match status" value="1"/>
</dbReference>